<evidence type="ECO:0000259" key="9">
    <source>
        <dbReference type="Pfam" id="PF13886"/>
    </source>
</evidence>
<evidence type="ECO:0000313" key="11">
    <source>
        <dbReference type="Proteomes" id="UP001476247"/>
    </source>
</evidence>
<keyword evidence="4 7" id="KW-1133">Transmembrane helix</keyword>
<sequence>MLTSKKNSTLFLFALLALLVTFMGDFVTAAPIGSIDDSSATITFAGHTVTVQGIVFSVLLFLTGGYLCFLGGVFQNFTMFIVGFYVGSNIAYIIMTNAKSDFGENSQTILLCVSIGAGILTGGLLCCCFFLAVYLLGALLGYVLALWLLSWDSNGLIESNWGRAILIICFVIAGIVLMAFLERPMFIIASAFIGSFAIFCGIDVYIKSGFLELVDQFLHAKSLNVLVNASSTLRGMLGGCLGLAIVGALIQWCMIRRDSSNYRGWSERHPRGGGWKRVQ</sequence>
<keyword evidence="5 7" id="KW-0472">Membrane</keyword>
<dbReference type="InterPro" id="IPR040236">
    <property type="entry name" value="TMEM198"/>
</dbReference>
<evidence type="ECO:0000256" key="7">
    <source>
        <dbReference type="SAM" id="Phobius"/>
    </source>
</evidence>
<evidence type="ECO:0000256" key="6">
    <source>
        <dbReference type="ARBA" id="ARBA00049737"/>
    </source>
</evidence>
<evidence type="ECO:0000256" key="2">
    <source>
        <dbReference type="ARBA" id="ARBA00006244"/>
    </source>
</evidence>
<proteinExistence type="inferred from homology"/>
<feature type="transmembrane region" description="Helical" evidence="7">
    <location>
        <begin position="161"/>
        <end position="181"/>
    </location>
</feature>
<comment type="similarity">
    <text evidence="2">Belongs to the TMEM198 family.</text>
</comment>
<protein>
    <recommendedName>
        <fullName evidence="6">Transmembrane protein 198</fullName>
    </recommendedName>
</protein>
<feature type="transmembrane region" description="Helical" evidence="7">
    <location>
        <begin position="53"/>
        <end position="70"/>
    </location>
</feature>
<organism evidence="10 11">
    <name type="scientific">Helicostylum pulchrum</name>
    <dbReference type="NCBI Taxonomy" id="562976"/>
    <lineage>
        <taxon>Eukaryota</taxon>
        <taxon>Fungi</taxon>
        <taxon>Fungi incertae sedis</taxon>
        <taxon>Mucoromycota</taxon>
        <taxon>Mucoromycotina</taxon>
        <taxon>Mucoromycetes</taxon>
        <taxon>Mucorales</taxon>
        <taxon>Mucorineae</taxon>
        <taxon>Mucoraceae</taxon>
        <taxon>Helicostylum</taxon>
    </lineage>
</organism>
<feature type="transmembrane region" description="Helical" evidence="7">
    <location>
        <begin position="131"/>
        <end position="149"/>
    </location>
</feature>
<evidence type="ECO:0000256" key="4">
    <source>
        <dbReference type="ARBA" id="ARBA00022989"/>
    </source>
</evidence>
<comment type="caution">
    <text evidence="10">The sequence shown here is derived from an EMBL/GenBank/DDBJ whole genome shotgun (WGS) entry which is preliminary data.</text>
</comment>
<keyword evidence="11" id="KW-1185">Reference proteome</keyword>
<feature type="transmembrane region" description="Helical" evidence="7">
    <location>
        <begin position="77"/>
        <end position="95"/>
    </location>
</feature>
<feature type="transmembrane region" description="Helical" evidence="7">
    <location>
        <begin position="186"/>
        <end position="206"/>
    </location>
</feature>
<feature type="domain" description="TM7S3/TM198-like" evidence="9">
    <location>
        <begin position="58"/>
        <end position="252"/>
    </location>
</feature>
<feature type="signal peptide" evidence="8">
    <location>
        <begin position="1"/>
        <end position="29"/>
    </location>
</feature>
<keyword evidence="3 7" id="KW-0812">Transmembrane</keyword>
<dbReference type="InterPro" id="IPR025256">
    <property type="entry name" value="TM7S3/TM198-like_dom"/>
</dbReference>
<comment type="subcellular location">
    <subcellularLocation>
        <location evidence="1">Membrane</location>
        <topology evidence="1">Multi-pass membrane protein</topology>
    </subcellularLocation>
</comment>
<evidence type="ECO:0000256" key="1">
    <source>
        <dbReference type="ARBA" id="ARBA00004141"/>
    </source>
</evidence>
<evidence type="ECO:0000256" key="8">
    <source>
        <dbReference type="SAM" id="SignalP"/>
    </source>
</evidence>
<dbReference type="Proteomes" id="UP001476247">
    <property type="component" value="Unassembled WGS sequence"/>
</dbReference>
<evidence type="ECO:0000313" key="10">
    <source>
        <dbReference type="EMBL" id="GAA5800818.1"/>
    </source>
</evidence>
<accession>A0ABP9Y1E1</accession>
<dbReference type="EMBL" id="BAABUJ010000017">
    <property type="protein sequence ID" value="GAA5800818.1"/>
    <property type="molecule type" value="Genomic_DNA"/>
</dbReference>
<evidence type="ECO:0000256" key="3">
    <source>
        <dbReference type="ARBA" id="ARBA00022692"/>
    </source>
</evidence>
<feature type="transmembrane region" description="Helical" evidence="7">
    <location>
        <begin position="236"/>
        <end position="255"/>
    </location>
</feature>
<gene>
    <name evidence="10" type="ORF">HPULCUR_006257</name>
</gene>
<dbReference type="PANTHER" id="PTHR31247">
    <property type="entry name" value="TRANSMEMBRANE PROTEIN 198 FAMILY MEMBER"/>
    <property type="match status" value="1"/>
</dbReference>
<name>A0ABP9Y1E1_9FUNG</name>
<reference evidence="10 11" key="1">
    <citation type="submission" date="2024-04" db="EMBL/GenBank/DDBJ databases">
        <title>genome sequences of Mucor flavus KT1a and Helicostylum pulchrum KT1b strains isolation_sourced from the surface of a dry-aged beef.</title>
        <authorList>
            <person name="Toyotome T."/>
            <person name="Hosono M."/>
            <person name="Torimaru M."/>
            <person name="Fukuda K."/>
            <person name="Mikami N."/>
        </authorList>
    </citation>
    <scope>NUCLEOTIDE SEQUENCE [LARGE SCALE GENOMIC DNA]</scope>
    <source>
        <strain evidence="10 11">KT1b</strain>
    </source>
</reference>
<feature type="chain" id="PRO_5045668623" description="Transmembrane protein 198" evidence="8">
    <location>
        <begin position="30"/>
        <end position="279"/>
    </location>
</feature>
<keyword evidence="8" id="KW-0732">Signal</keyword>
<dbReference type="Pfam" id="PF13886">
    <property type="entry name" value="TM7S3_TM198"/>
    <property type="match status" value="1"/>
</dbReference>
<feature type="transmembrane region" description="Helical" evidence="7">
    <location>
        <begin position="107"/>
        <end position="126"/>
    </location>
</feature>
<dbReference type="PANTHER" id="PTHR31247:SF5">
    <property type="entry name" value="DUF4203 DOMAIN-CONTAINING PROTEIN"/>
    <property type="match status" value="1"/>
</dbReference>
<evidence type="ECO:0000256" key="5">
    <source>
        <dbReference type="ARBA" id="ARBA00023136"/>
    </source>
</evidence>